<keyword evidence="2" id="KW-0663">Pyridoxal phosphate</keyword>
<dbReference type="SUPFAM" id="SSF53686">
    <property type="entry name" value="Tryptophan synthase beta subunit-like PLP-dependent enzymes"/>
    <property type="match status" value="1"/>
</dbReference>
<dbReference type="Pfam" id="PF00291">
    <property type="entry name" value="PALP"/>
    <property type="match status" value="1"/>
</dbReference>
<dbReference type="GO" id="GO:0006565">
    <property type="term" value="P:L-serine catabolic process"/>
    <property type="evidence" value="ECO:0007669"/>
    <property type="project" value="TreeGrafter"/>
</dbReference>
<sequence length="366" mass="40627">MKFVCSRCKKEADVTTAMPKCTCGGLWDLVFDHPDFSPDLVDRDTWGMFRYRAFMPVLDDSWKKVTLGEGMTPVISLDEDVLLKMDYYMPTLSFKDRGAAMLVAHCKSIGIERVVQDSSGNAGNSIAAYCVKAGIACEIYVPEGASPKKIDMIEAHGAKVHVVPGSRDHCADVCRERVEKEGIYYASHVYNPFFYQGTKTYLYEVYEQLGRIPEHLFLPVGNGTLFFGVVFALEEFLEAGLISHMPQVIVVQSERCAPIYGASLEGGRSPKKVIPEPTMAEGIAIGAPMRGEEILERICRYQFPVITAPENSILEARSILARHGIYCEHTTAATYAAYLEYCRMNGRTPDSLLPMCGAGLKSDHDE</sequence>
<protein>
    <submittedName>
        <fullName evidence="5">Threonine synthase</fullName>
    </submittedName>
</protein>
<reference evidence="5" key="2">
    <citation type="journal article" date="2021" name="PeerJ">
        <title>Extensive microbial diversity within the chicken gut microbiome revealed by metagenomics and culture.</title>
        <authorList>
            <person name="Gilroy R."/>
            <person name="Ravi A."/>
            <person name="Getino M."/>
            <person name="Pursley I."/>
            <person name="Horton D.L."/>
            <person name="Alikhan N.F."/>
            <person name="Baker D."/>
            <person name="Gharbi K."/>
            <person name="Hall N."/>
            <person name="Watson M."/>
            <person name="Adriaenssens E.M."/>
            <person name="Foster-Nyarko E."/>
            <person name="Jarju S."/>
            <person name="Secka A."/>
            <person name="Antonio M."/>
            <person name="Oren A."/>
            <person name="Chaudhuri R.R."/>
            <person name="La Ragione R."/>
            <person name="Hildebrand F."/>
            <person name="Pallen M.J."/>
        </authorList>
    </citation>
    <scope>NUCLEOTIDE SEQUENCE</scope>
    <source>
        <strain evidence="5">CHK180-2868</strain>
    </source>
</reference>
<dbReference type="InterPro" id="IPR050147">
    <property type="entry name" value="Ser/Thr_Dehydratase"/>
</dbReference>
<dbReference type="PANTHER" id="PTHR48078:SF6">
    <property type="entry name" value="L-THREONINE DEHYDRATASE CATABOLIC TDCB"/>
    <property type="match status" value="1"/>
</dbReference>
<evidence type="ECO:0000313" key="6">
    <source>
        <dbReference type="Proteomes" id="UP000824250"/>
    </source>
</evidence>
<evidence type="ECO:0000256" key="1">
    <source>
        <dbReference type="ARBA" id="ARBA00001933"/>
    </source>
</evidence>
<comment type="caution">
    <text evidence="5">The sequence shown here is derived from an EMBL/GenBank/DDBJ whole genome shotgun (WGS) entry which is preliminary data.</text>
</comment>
<dbReference type="Proteomes" id="UP000824250">
    <property type="component" value="Unassembled WGS sequence"/>
</dbReference>
<dbReference type="InterPro" id="IPR036052">
    <property type="entry name" value="TrpB-like_PALP_sf"/>
</dbReference>
<evidence type="ECO:0000256" key="2">
    <source>
        <dbReference type="ARBA" id="ARBA00022898"/>
    </source>
</evidence>
<dbReference type="GO" id="GO:0003941">
    <property type="term" value="F:L-serine ammonia-lyase activity"/>
    <property type="evidence" value="ECO:0007669"/>
    <property type="project" value="TreeGrafter"/>
</dbReference>
<dbReference type="GO" id="GO:0030170">
    <property type="term" value="F:pyridoxal phosphate binding"/>
    <property type="evidence" value="ECO:0007669"/>
    <property type="project" value="InterPro"/>
</dbReference>
<name>A0A9D1A5L6_9FIRM</name>
<evidence type="ECO:0000313" key="5">
    <source>
        <dbReference type="EMBL" id="HIR05288.1"/>
    </source>
</evidence>
<keyword evidence="3" id="KW-0456">Lyase</keyword>
<dbReference type="Gene3D" id="3.40.50.1100">
    <property type="match status" value="2"/>
</dbReference>
<proteinExistence type="predicted"/>
<reference evidence="5" key="1">
    <citation type="submission" date="2020-10" db="EMBL/GenBank/DDBJ databases">
        <authorList>
            <person name="Gilroy R."/>
        </authorList>
    </citation>
    <scope>NUCLEOTIDE SEQUENCE</scope>
    <source>
        <strain evidence="5">CHK180-2868</strain>
    </source>
</reference>
<organism evidence="5 6">
    <name type="scientific">Candidatus Copromonas faecavium</name>
    <name type="common">nom. illeg.</name>
    <dbReference type="NCBI Taxonomy" id="2840740"/>
    <lineage>
        <taxon>Bacteria</taxon>
        <taxon>Bacillati</taxon>
        <taxon>Bacillota</taxon>
        <taxon>Clostridia</taxon>
        <taxon>Lachnospirales</taxon>
        <taxon>Lachnospiraceae</taxon>
        <taxon>Candidatus Copromonas (nom. illeg.)</taxon>
    </lineage>
</organism>
<dbReference type="EMBL" id="DVGC01000027">
    <property type="protein sequence ID" value="HIR05288.1"/>
    <property type="molecule type" value="Genomic_DNA"/>
</dbReference>
<comment type="cofactor">
    <cofactor evidence="1">
        <name>pyridoxal 5'-phosphate</name>
        <dbReference type="ChEBI" id="CHEBI:597326"/>
    </cofactor>
</comment>
<dbReference type="PROSITE" id="PS00165">
    <property type="entry name" value="DEHYDRATASE_SER_THR"/>
    <property type="match status" value="1"/>
</dbReference>
<gene>
    <name evidence="5" type="ORF">IAB28_04905</name>
</gene>
<dbReference type="GO" id="GO:0004794">
    <property type="term" value="F:threonine deaminase activity"/>
    <property type="evidence" value="ECO:0007669"/>
    <property type="project" value="TreeGrafter"/>
</dbReference>
<evidence type="ECO:0000259" key="4">
    <source>
        <dbReference type="Pfam" id="PF00291"/>
    </source>
</evidence>
<dbReference type="GO" id="GO:0006567">
    <property type="term" value="P:L-threonine catabolic process"/>
    <property type="evidence" value="ECO:0007669"/>
    <property type="project" value="TreeGrafter"/>
</dbReference>
<dbReference type="AlphaFoldDB" id="A0A9D1A5L6"/>
<dbReference type="PANTHER" id="PTHR48078">
    <property type="entry name" value="THREONINE DEHYDRATASE, MITOCHONDRIAL-RELATED"/>
    <property type="match status" value="1"/>
</dbReference>
<dbReference type="CDD" id="cd01563">
    <property type="entry name" value="Thr-synth_1"/>
    <property type="match status" value="1"/>
</dbReference>
<accession>A0A9D1A5L6</accession>
<dbReference type="InterPro" id="IPR000634">
    <property type="entry name" value="Ser/Thr_deHydtase_PyrdxlP-BS"/>
</dbReference>
<dbReference type="InterPro" id="IPR001926">
    <property type="entry name" value="TrpB-like_PALP"/>
</dbReference>
<feature type="domain" description="Tryptophan synthase beta chain-like PALP" evidence="4">
    <location>
        <begin position="65"/>
        <end position="342"/>
    </location>
</feature>
<dbReference type="GO" id="GO:0009097">
    <property type="term" value="P:isoleucine biosynthetic process"/>
    <property type="evidence" value="ECO:0007669"/>
    <property type="project" value="TreeGrafter"/>
</dbReference>
<evidence type="ECO:0000256" key="3">
    <source>
        <dbReference type="ARBA" id="ARBA00023239"/>
    </source>
</evidence>